<protein>
    <submittedName>
        <fullName evidence="2">Glycosyltransferase</fullName>
    </submittedName>
</protein>
<dbReference type="AlphaFoldDB" id="A0A0R1TTQ3"/>
<comment type="caution">
    <text evidence="2">The sequence shown here is derived from an EMBL/GenBank/DDBJ whole genome shotgun (WGS) entry which is preliminary data.</text>
</comment>
<proteinExistence type="predicted"/>
<feature type="domain" description="Glycosyl transferase family 1" evidence="1">
    <location>
        <begin position="319"/>
        <end position="469"/>
    </location>
</feature>
<gene>
    <name evidence="2" type="ORF">FC50_GL001981</name>
</gene>
<dbReference type="GO" id="GO:0016757">
    <property type="term" value="F:glycosyltransferase activity"/>
    <property type="evidence" value="ECO:0007669"/>
    <property type="project" value="InterPro"/>
</dbReference>
<evidence type="ECO:0000313" key="2">
    <source>
        <dbReference type="EMBL" id="KRL84668.1"/>
    </source>
</evidence>
<dbReference type="Pfam" id="PF00534">
    <property type="entry name" value="Glycos_transf_1"/>
    <property type="match status" value="1"/>
</dbReference>
<dbReference type="STRING" id="1423783.FC50_GL001981"/>
<dbReference type="OrthoDB" id="570545at2"/>
<evidence type="ECO:0000313" key="3">
    <source>
        <dbReference type="Proteomes" id="UP000051922"/>
    </source>
</evidence>
<dbReference type="PATRIC" id="fig|1423783.4.peg.2030"/>
<sequence>MYYFITENVFGLNSGTEHAAARRTNMFNAEGERAYYVSRNYNRFLNRDLANIGLTPAESINMYDFFQGTLDVERREQNLRLLPEVPLDKYHVDGVSANYSVIKHAGREVGRINVLPATVGLTMDVESRDIRGNIVARENWDWRGFKSSRDYFHPDGSVASRTYFDLQGHPVLEELWMNVNGQLAPSMWQLLNYKGRKYQFNTEDQLFLFFLNELISTDGDATIISDRHTLDYVVADVQGAKAKWGYLHGVHTDKPAAPGRGHVLNVYRTLLQDRADDFDGVFVATPEQQQELQQRYPHMTVRVAPDTAVAATHDHQKAAKPTVVFVGRFGPDKRPEQALQMMAQVVQKVPAAQLNFYGYAPDNETLTNLNNQITKLGLKDNVTLGAYLSRQDLDAVYAAADVIVQTSSAESFGMNLVEAMAYGVPVVTYNVPYGAANLVRSGDNGYVVPDNATKQMAAKVVKLLTDQQDWQAKSTAATAWATEMTYSRAMGKWREALK</sequence>
<dbReference type="Proteomes" id="UP000051922">
    <property type="component" value="Unassembled WGS sequence"/>
</dbReference>
<dbReference type="SUPFAM" id="SSF53756">
    <property type="entry name" value="UDP-Glycosyltransferase/glycogen phosphorylase"/>
    <property type="match status" value="1"/>
</dbReference>
<accession>A0A0R1TTQ3</accession>
<dbReference type="Gene3D" id="3.40.50.2000">
    <property type="entry name" value="Glycogen Phosphorylase B"/>
    <property type="match status" value="3"/>
</dbReference>
<dbReference type="RefSeq" id="WP_054650066.1">
    <property type="nucleotide sequence ID" value="NZ_AZFJ01000059.1"/>
</dbReference>
<keyword evidence="3" id="KW-1185">Reference proteome</keyword>
<reference evidence="2 3" key="1">
    <citation type="journal article" date="2015" name="Genome Announc.">
        <title>Expanding the biotechnology potential of lactobacilli through comparative genomics of 213 strains and associated genera.</title>
        <authorList>
            <person name="Sun Z."/>
            <person name="Harris H.M."/>
            <person name="McCann A."/>
            <person name="Guo C."/>
            <person name="Argimon S."/>
            <person name="Zhang W."/>
            <person name="Yang X."/>
            <person name="Jeffery I.B."/>
            <person name="Cooney J.C."/>
            <person name="Kagawa T.F."/>
            <person name="Liu W."/>
            <person name="Song Y."/>
            <person name="Salvetti E."/>
            <person name="Wrobel A."/>
            <person name="Rasinkangas P."/>
            <person name="Parkhill J."/>
            <person name="Rea M.C."/>
            <person name="O'Sullivan O."/>
            <person name="Ritari J."/>
            <person name="Douillard F.P."/>
            <person name="Paul Ross R."/>
            <person name="Yang R."/>
            <person name="Briner A.E."/>
            <person name="Felis G.E."/>
            <person name="de Vos W.M."/>
            <person name="Barrangou R."/>
            <person name="Klaenhammer T.R."/>
            <person name="Caufield P.W."/>
            <person name="Cui Y."/>
            <person name="Zhang H."/>
            <person name="O'Toole P.W."/>
        </authorList>
    </citation>
    <scope>NUCLEOTIDE SEQUENCE [LARGE SCALE GENOMIC DNA]</scope>
    <source>
        <strain evidence="2 3">DSM 15945</strain>
    </source>
</reference>
<organism evidence="2 3">
    <name type="scientific">Lacticaseibacillus pantheris DSM 15945 = JCM 12539 = NBRC 106106</name>
    <dbReference type="NCBI Taxonomy" id="1423783"/>
    <lineage>
        <taxon>Bacteria</taxon>
        <taxon>Bacillati</taxon>
        <taxon>Bacillota</taxon>
        <taxon>Bacilli</taxon>
        <taxon>Lactobacillales</taxon>
        <taxon>Lactobacillaceae</taxon>
        <taxon>Lacticaseibacillus</taxon>
    </lineage>
</organism>
<evidence type="ECO:0000259" key="1">
    <source>
        <dbReference type="Pfam" id="PF00534"/>
    </source>
</evidence>
<dbReference type="PANTHER" id="PTHR12526">
    <property type="entry name" value="GLYCOSYLTRANSFERASE"/>
    <property type="match status" value="1"/>
</dbReference>
<dbReference type="EMBL" id="AZFJ01000059">
    <property type="protein sequence ID" value="KRL84668.1"/>
    <property type="molecule type" value="Genomic_DNA"/>
</dbReference>
<dbReference type="PANTHER" id="PTHR12526:SF630">
    <property type="entry name" value="GLYCOSYLTRANSFERASE"/>
    <property type="match status" value="1"/>
</dbReference>
<keyword evidence="2" id="KW-0808">Transferase</keyword>
<dbReference type="InterPro" id="IPR001296">
    <property type="entry name" value="Glyco_trans_1"/>
</dbReference>
<name>A0A0R1TTQ3_9LACO</name>